<dbReference type="SUPFAM" id="SSF53822">
    <property type="entry name" value="Periplasmic binding protein-like I"/>
    <property type="match status" value="1"/>
</dbReference>
<evidence type="ECO:0000313" key="6">
    <source>
        <dbReference type="EMBL" id="RFA06988.1"/>
    </source>
</evidence>
<dbReference type="RefSeq" id="WP_116284519.1">
    <property type="nucleotide sequence ID" value="NZ_NBXA01000033.1"/>
</dbReference>
<reference evidence="6 7" key="1">
    <citation type="submission" date="2017-04" db="EMBL/GenBank/DDBJ databases">
        <title>Comparative genome analysis of Subtercola boreus.</title>
        <authorList>
            <person name="Cho Y.-J."/>
            <person name="Cho A."/>
            <person name="Kim O.-S."/>
            <person name="Lee J.-I."/>
        </authorList>
    </citation>
    <scope>NUCLEOTIDE SEQUENCE [LARGE SCALE GENOMIC DNA]</scope>
    <source>
        <strain evidence="6 7">P27444</strain>
    </source>
</reference>
<dbReference type="PANTHER" id="PTHR46847">
    <property type="entry name" value="D-ALLOSE-BINDING PERIPLASMIC PROTEIN-RELATED"/>
    <property type="match status" value="1"/>
</dbReference>
<dbReference type="PANTHER" id="PTHR46847:SF1">
    <property type="entry name" value="D-ALLOSE-BINDING PERIPLASMIC PROTEIN-RELATED"/>
    <property type="match status" value="1"/>
</dbReference>
<dbReference type="Proteomes" id="UP000256709">
    <property type="component" value="Unassembled WGS sequence"/>
</dbReference>
<dbReference type="Pfam" id="PF13407">
    <property type="entry name" value="Peripla_BP_4"/>
    <property type="match status" value="1"/>
</dbReference>
<evidence type="ECO:0000259" key="5">
    <source>
        <dbReference type="Pfam" id="PF13407"/>
    </source>
</evidence>
<dbReference type="EMBL" id="NBXA01000033">
    <property type="protein sequence ID" value="RFA06988.1"/>
    <property type="molecule type" value="Genomic_DNA"/>
</dbReference>
<dbReference type="InterPro" id="IPR025997">
    <property type="entry name" value="SBP_2_dom"/>
</dbReference>
<feature type="signal peptide" evidence="4">
    <location>
        <begin position="1"/>
        <end position="35"/>
    </location>
</feature>
<dbReference type="InterPro" id="IPR028082">
    <property type="entry name" value="Peripla_BP_I"/>
</dbReference>
<evidence type="ECO:0000256" key="1">
    <source>
        <dbReference type="ARBA" id="ARBA00004196"/>
    </source>
</evidence>
<accession>A0A3E0VBV2</accession>
<comment type="caution">
    <text evidence="6">The sequence shown here is derived from an EMBL/GenBank/DDBJ whole genome shotgun (WGS) entry which is preliminary data.</text>
</comment>
<keyword evidence="3 4" id="KW-0732">Signal</keyword>
<dbReference type="OrthoDB" id="9813037at2"/>
<evidence type="ECO:0000313" key="7">
    <source>
        <dbReference type="Proteomes" id="UP000256709"/>
    </source>
</evidence>
<protein>
    <recommendedName>
        <fullName evidence="5">Periplasmic binding protein domain-containing protein</fullName>
    </recommendedName>
</protein>
<evidence type="ECO:0000256" key="2">
    <source>
        <dbReference type="ARBA" id="ARBA00007639"/>
    </source>
</evidence>
<dbReference type="Gene3D" id="3.40.50.2300">
    <property type="match status" value="2"/>
</dbReference>
<dbReference type="CDD" id="cd01536">
    <property type="entry name" value="PBP1_ABC_sugar_binding-like"/>
    <property type="match status" value="1"/>
</dbReference>
<dbReference type="AlphaFoldDB" id="A0A3E0VBV2"/>
<comment type="subcellular location">
    <subcellularLocation>
        <location evidence="1">Cell envelope</location>
    </subcellularLocation>
</comment>
<dbReference type="GO" id="GO:0030313">
    <property type="term" value="C:cell envelope"/>
    <property type="evidence" value="ECO:0007669"/>
    <property type="project" value="UniProtKB-SubCell"/>
</dbReference>
<feature type="chain" id="PRO_5017546007" description="Periplasmic binding protein domain-containing protein" evidence="4">
    <location>
        <begin position="36"/>
        <end position="348"/>
    </location>
</feature>
<feature type="domain" description="Periplasmic binding protein" evidence="5">
    <location>
        <begin position="43"/>
        <end position="303"/>
    </location>
</feature>
<name>A0A3E0VBV2_9MICO</name>
<evidence type="ECO:0000256" key="4">
    <source>
        <dbReference type="SAM" id="SignalP"/>
    </source>
</evidence>
<gene>
    <name evidence="6" type="ORF">B7R21_17335</name>
</gene>
<evidence type="ECO:0000256" key="3">
    <source>
        <dbReference type="ARBA" id="ARBA00022729"/>
    </source>
</evidence>
<sequence>MSPSPTGRPTARPRLRRLAVLVALPLALAGCSATGADNSAPMVGFSAAVLDNPFTSANVNGVVAAVDESGLTMLPPTNAEGDSGQQITDVSTLISQNVKAIVAIPRDSDAIIPAVEAANAAGVPFITVDTAANGGNVYMNIRADNVAMGKAACEQLGAAAGGTGTVLQLFGPVSTTPGIDRKTGFEQCMAAEFPGMEIISKDTGWDAAKTVDQAQTVLNTTEIDAIFLASDSVMLPGIQTLLQGLNRWAPQGEAGHITTVAIDGSAPALDAVRAGYLDADVSQPLNLYAKYSAYYVQAALKGTTFQVGPSDHDSQIVEYEGNLADMLPSTVVTKKNVDDETLWGNAAK</sequence>
<comment type="similarity">
    <text evidence="2">Belongs to the bacterial solute-binding protein 2 family.</text>
</comment>
<organism evidence="6 7">
    <name type="scientific">Subtercola boreus</name>
    <dbReference type="NCBI Taxonomy" id="120213"/>
    <lineage>
        <taxon>Bacteria</taxon>
        <taxon>Bacillati</taxon>
        <taxon>Actinomycetota</taxon>
        <taxon>Actinomycetes</taxon>
        <taxon>Micrococcales</taxon>
        <taxon>Microbacteriaceae</taxon>
        <taxon>Subtercola</taxon>
    </lineage>
</organism>
<proteinExistence type="inferred from homology"/>
<dbReference type="GO" id="GO:0030246">
    <property type="term" value="F:carbohydrate binding"/>
    <property type="evidence" value="ECO:0007669"/>
    <property type="project" value="UniProtKB-ARBA"/>
</dbReference>